<dbReference type="AlphaFoldDB" id="A0A9N9TY59"/>
<accession>A0A9N9TY59</accession>
<proteinExistence type="predicted"/>
<evidence type="ECO:0000256" key="1">
    <source>
        <dbReference type="SAM" id="MobiDB-lite"/>
    </source>
</evidence>
<evidence type="ECO:0000313" key="3">
    <source>
        <dbReference type="Proteomes" id="UP001153712"/>
    </source>
</evidence>
<feature type="compositionally biased region" description="Polar residues" evidence="1">
    <location>
        <begin position="1"/>
        <end position="10"/>
    </location>
</feature>
<dbReference type="Proteomes" id="UP001153712">
    <property type="component" value="Chromosome 7"/>
</dbReference>
<organism evidence="2 3">
    <name type="scientific">Phyllotreta striolata</name>
    <name type="common">Striped flea beetle</name>
    <name type="synonym">Crioceris striolata</name>
    <dbReference type="NCBI Taxonomy" id="444603"/>
    <lineage>
        <taxon>Eukaryota</taxon>
        <taxon>Metazoa</taxon>
        <taxon>Ecdysozoa</taxon>
        <taxon>Arthropoda</taxon>
        <taxon>Hexapoda</taxon>
        <taxon>Insecta</taxon>
        <taxon>Pterygota</taxon>
        <taxon>Neoptera</taxon>
        <taxon>Endopterygota</taxon>
        <taxon>Coleoptera</taxon>
        <taxon>Polyphaga</taxon>
        <taxon>Cucujiformia</taxon>
        <taxon>Chrysomeloidea</taxon>
        <taxon>Chrysomelidae</taxon>
        <taxon>Galerucinae</taxon>
        <taxon>Alticini</taxon>
        <taxon>Phyllotreta</taxon>
    </lineage>
</organism>
<keyword evidence="3" id="KW-1185">Reference proteome</keyword>
<sequence length="67" mass="7380">MGSSNSATRKTMSDQRGETPPENTNENPQEGAQDVSDESQKPHRRGKRSLIDVPAPRGPDGEEIEEF</sequence>
<evidence type="ECO:0000313" key="2">
    <source>
        <dbReference type="EMBL" id="CAG9864155.1"/>
    </source>
</evidence>
<gene>
    <name evidence="2" type="ORF">PHYEVI_LOCUS10412</name>
</gene>
<name>A0A9N9TY59_PHYSR</name>
<feature type="region of interest" description="Disordered" evidence="1">
    <location>
        <begin position="1"/>
        <end position="67"/>
    </location>
</feature>
<protein>
    <submittedName>
        <fullName evidence="2">Uncharacterized protein</fullName>
    </submittedName>
</protein>
<reference evidence="2" key="1">
    <citation type="submission" date="2022-01" db="EMBL/GenBank/DDBJ databases">
        <authorList>
            <person name="King R."/>
        </authorList>
    </citation>
    <scope>NUCLEOTIDE SEQUENCE</scope>
</reference>
<dbReference type="OrthoDB" id="10437848at2759"/>
<dbReference type="EMBL" id="OU900100">
    <property type="protein sequence ID" value="CAG9864155.1"/>
    <property type="molecule type" value="Genomic_DNA"/>
</dbReference>
<feature type="compositionally biased region" description="Polar residues" evidence="1">
    <location>
        <begin position="21"/>
        <end position="30"/>
    </location>
</feature>